<dbReference type="PROSITE" id="PS50011">
    <property type="entry name" value="PROTEIN_KINASE_DOM"/>
    <property type="match status" value="1"/>
</dbReference>
<keyword evidence="2" id="KW-0723">Serine/threonine-protein kinase</keyword>
<accession>A0ABP0JXA8</accession>
<keyword evidence="3" id="KW-0808">Transferase</keyword>
<feature type="domain" description="Protein kinase" evidence="11">
    <location>
        <begin position="121"/>
        <end position="377"/>
    </location>
</feature>
<dbReference type="Pfam" id="PF13499">
    <property type="entry name" value="EF-hand_7"/>
    <property type="match status" value="1"/>
</dbReference>
<feature type="domain" description="EF-hand" evidence="12">
    <location>
        <begin position="524"/>
        <end position="559"/>
    </location>
</feature>
<dbReference type="InterPro" id="IPR017441">
    <property type="entry name" value="Protein_kinase_ATP_BS"/>
</dbReference>
<feature type="region of interest" description="Disordered" evidence="10">
    <location>
        <begin position="957"/>
        <end position="997"/>
    </location>
</feature>
<name>A0ABP0JXA8_9DINO</name>
<feature type="domain" description="EF-hand" evidence="12">
    <location>
        <begin position="427"/>
        <end position="462"/>
    </location>
</feature>
<dbReference type="InterPro" id="IPR050205">
    <property type="entry name" value="CDPK_Ser/Thr_kinases"/>
</dbReference>
<keyword evidence="7 9" id="KW-0067">ATP-binding</keyword>
<dbReference type="PROSITE" id="PS00018">
    <property type="entry name" value="EF_HAND_1"/>
    <property type="match status" value="1"/>
</dbReference>
<evidence type="ECO:0000256" key="6">
    <source>
        <dbReference type="ARBA" id="ARBA00022837"/>
    </source>
</evidence>
<proteinExistence type="inferred from homology"/>
<keyword evidence="5" id="KW-0418">Kinase</keyword>
<dbReference type="SUPFAM" id="SSF47473">
    <property type="entry name" value="EF-hand"/>
    <property type="match status" value="1"/>
</dbReference>
<comment type="caution">
    <text evidence="13">The sequence shown here is derived from an EMBL/GenBank/DDBJ whole genome shotgun (WGS) entry which is preliminary data.</text>
</comment>
<dbReference type="Proteomes" id="UP001642484">
    <property type="component" value="Unassembled WGS sequence"/>
</dbReference>
<dbReference type="InterPro" id="IPR018247">
    <property type="entry name" value="EF_Hand_1_Ca_BS"/>
</dbReference>
<evidence type="ECO:0000256" key="3">
    <source>
        <dbReference type="ARBA" id="ARBA00022679"/>
    </source>
</evidence>
<feature type="domain" description="EF-hand" evidence="12">
    <location>
        <begin position="488"/>
        <end position="523"/>
    </location>
</feature>
<keyword evidence="4 9" id="KW-0547">Nucleotide-binding</keyword>
<dbReference type="PANTHER" id="PTHR24349">
    <property type="entry name" value="SERINE/THREONINE-PROTEIN KINASE"/>
    <property type="match status" value="1"/>
</dbReference>
<dbReference type="PROSITE" id="PS00107">
    <property type="entry name" value="PROTEIN_KINASE_ATP"/>
    <property type="match status" value="1"/>
</dbReference>
<dbReference type="InterPro" id="IPR002048">
    <property type="entry name" value="EF_hand_dom"/>
</dbReference>
<dbReference type="InterPro" id="IPR008271">
    <property type="entry name" value="Ser/Thr_kinase_AS"/>
</dbReference>
<organism evidence="13 14">
    <name type="scientific">Durusdinium trenchii</name>
    <dbReference type="NCBI Taxonomy" id="1381693"/>
    <lineage>
        <taxon>Eukaryota</taxon>
        <taxon>Sar</taxon>
        <taxon>Alveolata</taxon>
        <taxon>Dinophyceae</taxon>
        <taxon>Suessiales</taxon>
        <taxon>Symbiodiniaceae</taxon>
        <taxon>Durusdinium</taxon>
    </lineage>
</organism>
<dbReference type="InterPro" id="IPR011992">
    <property type="entry name" value="EF-hand-dom_pair"/>
</dbReference>
<gene>
    <name evidence="13" type="ORF">CCMP2556_LOCUS13356</name>
</gene>
<evidence type="ECO:0000256" key="7">
    <source>
        <dbReference type="ARBA" id="ARBA00022840"/>
    </source>
</evidence>
<comment type="cofactor">
    <cofactor evidence="1">
        <name>Mg(2+)</name>
        <dbReference type="ChEBI" id="CHEBI:18420"/>
    </cofactor>
</comment>
<comment type="similarity">
    <text evidence="8">Belongs to the protein kinase superfamily. Ser/Thr protein kinase family. CDPK subfamily.</text>
</comment>
<evidence type="ECO:0000256" key="5">
    <source>
        <dbReference type="ARBA" id="ARBA00022777"/>
    </source>
</evidence>
<dbReference type="Gene3D" id="1.10.238.10">
    <property type="entry name" value="EF-hand"/>
    <property type="match status" value="2"/>
</dbReference>
<evidence type="ECO:0000256" key="4">
    <source>
        <dbReference type="ARBA" id="ARBA00022741"/>
    </source>
</evidence>
<protein>
    <recommendedName>
        <fullName evidence="15">Non-specific serine/threonine protein kinase</fullName>
    </recommendedName>
</protein>
<evidence type="ECO:0000313" key="13">
    <source>
        <dbReference type="EMBL" id="CAK9018667.1"/>
    </source>
</evidence>
<evidence type="ECO:0000256" key="9">
    <source>
        <dbReference type="PROSITE-ProRule" id="PRU10141"/>
    </source>
</evidence>
<dbReference type="CDD" id="cd00051">
    <property type="entry name" value="EFh"/>
    <property type="match status" value="2"/>
</dbReference>
<evidence type="ECO:0000313" key="14">
    <source>
        <dbReference type="Proteomes" id="UP001642484"/>
    </source>
</evidence>
<dbReference type="CDD" id="cd05117">
    <property type="entry name" value="STKc_CAMK"/>
    <property type="match status" value="1"/>
</dbReference>
<dbReference type="SMART" id="SM00054">
    <property type="entry name" value="EFh"/>
    <property type="match status" value="3"/>
</dbReference>
<sequence length="1124" mass="125339">MGQSEALGSGSCYRKQLQQELLEEMTGGACPIPSMFSGFTIVNANEHRQWIWCLDLAKRRLLRRAFGEPARALARGEAALGHSSALDRAEDLRRLRASNPITAFTRYHGAESGRRLEDDYVLQDNVLGTGMSGSVQLVASTVDGSLYALKIYDKDSMNDSRYKLLKQEVEIYLSVDHPNIARLIDVYEWGQGIALIMEYCSGGELQQRWNSEAYEEEDAMEATKQMLYAVNYLHAHNICHRDLKLENFLYESGDKNASLKLIDFGLSISLDDDEMTMKSTVGTLLYCSPDVISGKAYTSKCDLWSLGVIVFMLLSGRPPFITSMGHERMRKDISRAKVQWDRLENVSAEARDFVHKLLVLDPLQRLDAAAALNHPWLASKDVTQDWDRARAGGHRIKGVLSALKQYMQQSKLHRLLLQLLAQELGNEEAKEMRELFLQIDSDERGTIRLGDLKAAMARRRAPGSPKGMMDMVVGRRLTSPNLSPTNQIPEEQVEQIFSMLDANGDEEVHYSDFLAATVNMRGRWRREALRKIFNRIDRDASGTISVSEVQRVVAETVEDATAAEEFLKESKVTLNSKGEISFEAFADLFERKDLCITGSSPVTRKDMLKACAWDESPHSWRRTFGTALEPTVRCGPTQNVELDLVGSNAVDAAMCDAVQRDAVRGTSGAEATRLGATVARPMISFAALGLALVLAVLLAPQPVSRPTDVRAVCGMPEEEFHELGLPEVTAVNWGQWHGPYALPAERMAICASGKVFVWQRGGPMLQLPSVPDLLPSLLKLWPRDRGSQDGNFLWILDEDYNLVIAPIMQRRNEGGALLEVKHGDLAPGQTFFGRGPHLTGPYRGLARLGGEFNLAGARDGAEWIMHAKSGYTAYRVPVREAEDYFHVQHQAGRNESEIAQNFQRCVYREIYRVRDALSRMFCLLRRHGVRVALGEFRQCDIRSSAAGGFPDLQTCRWSARSSPRSAPPRPRSAPPDRSRTVKDPGNATACSSPSAEDGPTTLHVIDWYAPGQDRCKSTVADYASMLKAVELDLMRLFQGEPLNPADVQKQIRSLRKHSCLFSREFTDQLHCNVHGCFGDGFTRKLKAVELMLPKDLKEARRLWGLALAAWSSCAAGQAISPEQT</sequence>
<dbReference type="SMART" id="SM00220">
    <property type="entry name" value="S_TKc"/>
    <property type="match status" value="1"/>
</dbReference>
<evidence type="ECO:0000256" key="8">
    <source>
        <dbReference type="ARBA" id="ARBA00024334"/>
    </source>
</evidence>
<dbReference type="Gene3D" id="1.10.510.10">
    <property type="entry name" value="Transferase(Phosphotransferase) domain 1"/>
    <property type="match status" value="1"/>
</dbReference>
<keyword evidence="14" id="KW-1185">Reference proteome</keyword>
<dbReference type="PROSITE" id="PS50222">
    <property type="entry name" value="EF_HAND_2"/>
    <property type="match status" value="3"/>
</dbReference>
<feature type="binding site" evidence="9">
    <location>
        <position position="150"/>
    </location>
    <ligand>
        <name>ATP</name>
        <dbReference type="ChEBI" id="CHEBI:30616"/>
    </ligand>
</feature>
<dbReference type="InterPro" id="IPR000719">
    <property type="entry name" value="Prot_kinase_dom"/>
</dbReference>
<dbReference type="SUPFAM" id="SSF56112">
    <property type="entry name" value="Protein kinase-like (PK-like)"/>
    <property type="match status" value="1"/>
</dbReference>
<keyword evidence="6" id="KW-0106">Calcium</keyword>
<dbReference type="EMBL" id="CAXAMN010006669">
    <property type="protein sequence ID" value="CAK9018667.1"/>
    <property type="molecule type" value="Genomic_DNA"/>
</dbReference>
<dbReference type="Pfam" id="PF13202">
    <property type="entry name" value="EF-hand_5"/>
    <property type="match status" value="1"/>
</dbReference>
<evidence type="ECO:0000256" key="10">
    <source>
        <dbReference type="SAM" id="MobiDB-lite"/>
    </source>
</evidence>
<reference evidence="13 14" key="1">
    <citation type="submission" date="2024-02" db="EMBL/GenBank/DDBJ databases">
        <authorList>
            <person name="Chen Y."/>
            <person name="Shah S."/>
            <person name="Dougan E. K."/>
            <person name="Thang M."/>
            <person name="Chan C."/>
        </authorList>
    </citation>
    <scope>NUCLEOTIDE SEQUENCE [LARGE SCALE GENOMIC DNA]</scope>
</reference>
<evidence type="ECO:0000256" key="2">
    <source>
        <dbReference type="ARBA" id="ARBA00022527"/>
    </source>
</evidence>
<dbReference type="PROSITE" id="PS00108">
    <property type="entry name" value="PROTEIN_KINASE_ST"/>
    <property type="match status" value="1"/>
</dbReference>
<dbReference type="Pfam" id="PF00069">
    <property type="entry name" value="Pkinase"/>
    <property type="match status" value="1"/>
</dbReference>
<evidence type="ECO:0008006" key="15">
    <source>
        <dbReference type="Google" id="ProtNLM"/>
    </source>
</evidence>
<evidence type="ECO:0000256" key="1">
    <source>
        <dbReference type="ARBA" id="ARBA00001946"/>
    </source>
</evidence>
<dbReference type="InterPro" id="IPR011009">
    <property type="entry name" value="Kinase-like_dom_sf"/>
</dbReference>
<evidence type="ECO:0000259" key="12">
    <source>
        <dbReference type="PROSITE" id="PS50222"/>
    </source>
</evidence>
<dbReference type="Gene3D" id="3.30.200.20">
    <property type="entry name" value="Phosphorylase Kinase, domain 1"/>
    <property type="match status" value="1"/>
</dbReference>
<evidence type="ECO:0000259" key="11">
    <source>
        <dbReference type="PROSITE" id="PS50011"/>
    </source>
</evidence>